<dbReference type="Pfam" id="PF07456">
    <property type="entry name" value="Hpre_diP_synt_I"/>
    <property type="match status" value="1"/>
</dbReference>
<accession>A0A840MSS8</accession>
<dbReference type="GO" id="GO:0000010">
    <property type="term" value="F:heptaprenyl diphosphate synthase activity"/>
    <property type="evidence" value="ECO:0007669"/>
    <property type="project" value="UniProtKB-EC"/>
</dbReference>
<keyword evidence="1" id="KW-0812">Transmembrane</keyword>
<protein>
    <submittedName>
        <fullName evidence="2">Heptaprenyl diphosphate synthase</fullName>
        <ecNumber evidence="2">2.5.1.30</ecNumber>
    </submittedName>
</protein>
<sequence length="163" mass="17698">MTPRDRHLASLAASAVLLSLLENALPSPIPGVKPGLANIIVLWVMYRHGWRAAAWVALLRVLAGAFLFGSFMTPGFFLALSGSMASLMMLRLCHVLPDRWFGPITYSTCAALAHIGGQVWVAYCWLVPVRVVEILLPVLLAFGCIFGWVNGLIVAKLLNEPSS</sequence>
<keyword evidence="1" id="KW-0472">Membrane</keyword>
<feature type="transmembrane region" description="Helical" evidence="1">
    <location>
        <begin position="104"/>
        <end position="127"/>
    </location>
</feature>
<reference evidence="2 3" key="1">
    <citation type="submission" date="2020-08" db="EMBL/GenBank/DDBJ databases">
        <title>Genomic Encyclopedia of Type Strains, Phase IV (KMG-IV): sequencing the most valuable type-strain genomes for metagenomic binning, comparative biology and taxonomic classification.</title>
        <authorList>
            <person name="Goeker M."/>
        </authorList>
    </citation>
    <scope>NUCLEOTIDE SEQUENCE [LARGE SCALE GENOMIC DNA]</scope>
    <source>
        <strain evidence="2 3">DSM 27165</strain>
    </source>
</reference>
<dbReference type="Proteomes" id="UP000575898">
    <property type="component" value="Unassembled WGS sequence"/>
</dbReference>
<name>A0A840MSS8_9PROT</name>
<evidence type="ECO:0000313" key="2">
    <source>
        <dbReference type="EMBL" id="MBB5019456.1"/>
    </source>
</evidence>
<proteinExistence type="predicted"/>
<comment type="caution">
    <text evidence="2">The sequence shown here is derived from an EMBL/GenBank/DDBJ whole genome shotgun (WGS) entry which is preliminary data.</text>
</comment>
<keyword evidence="3" id="KW-1185">Reference proteome</keyword>
<dbReference type="Gene3D" id="1.10.1760.20">
    <property type="match status" value="1"/>
</dbReference>
<dbReference type="InterPro" id="IPR014535">
    <property type="entry name" value="Hpre_diP_synt_I"/>
</dbReference>
<dbReference type="EC" id="2.5.1.30" evidence="2"/>
<dbReference type="InterPro" id="IPR010898">
    <property type="entry name" value="Hpre_diP_synth_I"/>
</dbReference>
<gene>
    <name evidence="2" type="ORF">HNQ59_002758</name>
</gene>
<dbReference type="EMBL" id="JACHHY010000017">
    <property type="protein sequence ID" value="MBB5019456.1"/>
    <property type="molecule type" value="Genomic_DNA"/>
</dbReference>
<dbReference type="AlphaFoldDB" id="A0A840MSS8"/>
<evidence type="ECO:0000256" key="1">
    <source>
        <dbReference type="SAM" id="Phobius"/>
    </source>
</evidence>
<keyword evidence="2" id="KW-0808">Transferase</keyword>
<organism evidence="2 3">
    <name type="scientific">Chitinivorax tropicus</name>
    <dbReference type="NCBI Taxonomy" id="714531"/>
    <lineage>
        <taxon>Bacteria</taxon>
        <taxon>Pseudomonadati</taxon>
        <taxon>Pseudomonadota</taxon>
        <taxon>Betaproteobacteria</taxon>
        <taxon>Chitinivorax</taxon>
    </lineage>
</organism>
<evidence type="ECO:0000313" key="3">
    <source>
        <dbReference type="Proteomes" id="UP000575898"/>
    </source>
</evidence>
<feature type="transmembrane region" description="Helical" evidence="1">
    <location>
        <begin position="134"/>
        <end position="158"/>
    </location>
</feature>
<dbReference type="RefSeq" id="WP_343074280.1">
    <property type="nucleotide sequence ID" value="NZ_JACHHY010000017.1"/>
</dbReference>
<dbReference type="PIRSF" id="PIRSF027391">
    <property type="entry name" value="Hpre_diP_synt_I"/>
    <property type="match status" value="1"/>
</dbReference>
<keyword evidence="1" id="KW-1133">Transmembrane helix</keyword>
<feature type="transmembrane region" description="Helical" evidence="1">
    <location>
        <begin position="50"/>
        <end position="68"/>
    </location>
</feature>